<proteinExistence type="predicted"/>
<accession>A0A1R3IKJ5</accession>
<dbReference type="Proteomes" id="UP000187203">
    <property type="component" value="Unassembled WGS sequence"/>
</dbReference>
<evidence type="ECO:0000313" key="3">
    <source>
        <dbReference type="Proteomes" id="UP000187203"/>
    </source>
</evidence>
<dbReference type="AlphaFoldDB" id="A0A1R3IKJ5"/>
<evidence type="ECO:0000313" key="2">
    <source>
        <dbReference type="EMBL" id="OMO83095.1"/>
    </source>
</evidence>
<reference evidence="3" key="1">
    <citation type="submission" date="2013-09" db="EMBL/GenBank/DDBJ databases">
        <title>Corchorus olitorius genome sequencing.</title>
        <authorList>
            <person name="Alam M."/>
            <person name="Haque M.S."/>
            <person name="Islam M.S."/>
            <person name="Emdad E.M."/>
            <person name="Islam M.M."/>
            <person name="Ahmed B."/>
            <person name="Halim A."/>
            <person name="Hossen Q.M.M."/>
            <person name="Hossain M.Z."/>
            <person name="Ahmed R."/>
            <person name="Khan M.M."/>
            <person name="Islam R."/>
            <person name="Rashid M.M."/>
            <person name="Khan S.A."/>
            <person name="Rahman M.S."/>
            <person name="Alam M."/>
            <person name="Yahiya A.S."/>
            <person name="Khan M.S."/>
            <person name="Azam M.S."/>
            <person name="Haque T."/>
            <person name="Lashkar M.Z.H."/>
            <person name="Akhand A.I."/>
            <person name="Morshed G."/>
            <person name="Roy S."/>
            <person name="Uddin K.S."/>
            <person name="Rabeya T."/>
            <person name="Hossain A.S."/>
            <person name="Chowdhury A."/>
            <person name="Snigdha A.R."/>
            <person name="Mortoza M.S."/>
            <person name="Matin S.A."/>
            <person name="Hoque S.M.E."/>
            <person name="Islam M.K."/>
            <person name="Roy D.K."/>
            <person name="Haider R."/>
            <person name="Moosa M.M."/>
            <person name="Elias S.M."/>
            <person name="Hasan A.M."/>
            <person name="Jahan S."/>
            <person name="Shafiuddin M."/>
            <person name="Mahmood N."/>
            <person name="Shommy N.S."/>
        </authorList>
    </citation>
    <scope>NUCLEOTIDE SEQUENCE [LARGE SCALE GENOMIC DNA]</scope>
    <source>
        <strain evidence="3">cv. O-4</strain>
    </source>
</reference>
<feature type="non-terminal residue" evidence="2">
    <location>
        <position position="146"/>
    </location>
</feature>
<dbReference type="InterPro" id="IPR029480">
    <property type="entry name" value="Transpos_assoc"/>
</dbReference>
<gene>
    <name evidence="2" type="ORF">COLO4_22706</name>
</gene>
<sequence>MDKSWIGLTSRASTEYVNGVNQFLDFAFARSAIDGLIWCPCVNCVNTYQMTRQDAFDLLICDGFLKGYVRWIFHGEVLEEYSSTIRCDEEERDLELGHDVNDLLNDIRGQRDMNVDSENTEFRDGVREQYQGHRIDSSKFYSLLKD</sequence>
<evidence type="ECO:0000259" key="1">
    <source>
        <dbReference type="Pfam" id="PF13963"/>
    </source>
</evidence>
<dbReference type="OrthoDB" id="1001850at2759"/>
<keyword evidence="3" id="KW-1185">Reference proteome</keyword>
<protein>
    <recommendedName>
        <fullName evidence="1">Transposase-associated domain-containing protein</fullName>
    </recommendedName>
</protein>
<name>A0A1R3IKJ5_9ROSI</name>
<feature type="domain" description="Transposase-associated" evidence="1">
    <location>
        <begin position="3"/>
        <end position="76"/>
    </location>
</feature>
<organism evidence="2 3">
    <name type="scientific">Corchorus olitorius</name>
    <dbReference type="NCBI Taxonomy" id="93759"/>
    <lineage>
        <taxon>Eukaryota</taxon>
        <taxon>Viridiplantae</taxon>
        <taxon>Streptophyta</taxon>
        <taxon>Embryophyta</taxon>
        <taxon>Tracheophyta</taxon>
        <taxon>Spermatophyta</taxon>
        <taxon>Magnoliopsida</taxon>
        <taxon>eudicotyledons</taxon>
        <taxon>Gunneridae</taxon>
        <taxon>Pentapetalae</taxon>
        <taxon>rosids</taxon>
        <taxon>malvids</taxon>
        <taxon>Malvales</taxon>
        <taxon>Malvaceae</taxon>
        <taxon>Grewioideae</taxon>
        <taxon>Apeibeae</taxon>
        <taxon>Corchorus</taxon>
    </lineage>
</organism>
<comment type="caution">
    <text evidence="2">The sequence shown here is derived from an EMBL/GenBank/DDBJ whole genome shotgun (WGS) entry which is preliminary data.</text>
</comment>
<dbReference type="Pfam" id="PF13963">
    <property type="entry name" value="Transpos_assoc"/>
    <property type="match status" value="1"/>
</dbReference>
<dbReference type="EMBL" id="AWUE01018034">
    <property type="protein sequence ID" value="OMO83095.1"/>
    <property type="molecule type" value="Genomic_DNA"/>
</dbReference>